<dbReference type="InterPro" id="IPR023346">
    <property type="entry name" value="Lysozyme-like_dom_sf"/>
</dbReference>
<keyword evidence="4" id="KW-1185">Reference proteome</keyword>
<organism evidence="3 4">
    <name type="scientific">Tenuifilum thalassicum</name>
    <dbReference type="NCBI Taxonomy" id="2590900"/>
    <lineage>
        <taxon>Bacteria</taxon>
        <taxon>Pseudomonadati</taxon>
        <taxon>Bacteroidota</taxon>
        <taxon>Bacteroidia</taxon>
        <taxon>Bacteroidales</taxon>
        <taxon>Tenuifilaceae</taxon>
        <taxon>Tenuifilum</taxon>
    </lineage>
</organism>
<dbReference type="PANTHER" id="PTHR37423">
    <property type="entry name" value="SOLUBLE LYTIC MUREIN TRANSGLYCOSYLASE-RELATED"/>
    <property type="match status" value="1"/>
</dbReference>
<dbReference type="EMBL" id="CP041345">
    <property type="protein sequence ID" value="QKG78942.1"/>
    <property type="molecule type" value="Genomic_DNA"/>
</dbReference>
<proteinExistence type="inferred from homology"/>
<protein>
    <submittedName>
        <fullName evidence="3">LysM peptidoglycan-binding domain-containing protein</fullName>
    </submittedName>
</protein>
<dbReference type="Gene3D" id="3.10.350.10">
    <property type="entry name" value="LysM domain"/>
    <property type="match status" value="1"/>
</dbReference>
<dbReference type="InterPro" id="IPR018392">
    <property type="entry name" value="LysM"/>
</dbReference>
<dbReference type="InterPro" id="IPR036779">
    <property type="entry name" value="LysM_dom_sf"/>
</dbReference>
<dbReference type="PROSITE" id="PS51782">
    <property type="entry name" value="LYSM"/>
    <property type="match status" value="1"/>
</dbReference>
<dbReference type="AlphaFoldDB" id="A0A7D4C7D1"/>
<dbReference type="PROSITE" id="PS00922">
    <property type="entry name" value="TRANSGLYCOSYLASE"/>
    <property type="match status" value="1"/>
</dbReference>
<dbReference type="CDD" id="cd16894">
    <property type="entry name" value="MltD-like"/>
    <property type="match status" value="1"/>
</dbReference>
<evidence type="ECO:0000313" key="3">
    <source>
        <dbReference type="EMBL" id="QKG78942.1"/>
    </source>
</evidence>
<dbReference type="Proteomes" id="UP000500961">
    <property type="component" value="Chromosome"/>
</dbReference>
<dbReference type="GO" id="GO:0008933">
    <property type="term" value="F:peptidoglycan lytic transglycosylase activity"/>
    <property type="evidence" value="ECO:0007669"/>
    <property type="project" value="InterPro"/>
</dbReference>
<sequence>MKMRSKGTMVFIRYCFFSFISVLFFTNGLSATPAYTRANIIIRTINSIDRLPIFHLKNKPDTVVNNKPDLYYECKLADIGKNSPIDFDYNSYVKRYIDIFTIERRAQVAKMIGLSEYYFPLFEEILSKYQLPLELKYLAVVESALNPLAVSTSGAVGLWQFKINTAKMFDLKVTNFVDERMDPIKSTEAAAQYLQYLFRTFNDWHLALAAYNVGPGAVRNAIERANGERSFWKLYPQLPESAQNYVPAFIAIAYVFQNYQDHGLIPSSLVPSLSSVDTIEVKKPLDLRLTSEELGIDIELIRFLNPTYRYDYVPESDSPQIILLPKDKIGLFIRKSKQLYLNTSKPKGKMPVGSKNGSYQTAYTVRNGDTLHKLAIHFGCTLDDIYRWNPGIDSVINVGQTLIFWVDDSVSN</sequence>
<dbReference type="SUPFAM" id="SSF53955">
    <property type="entry name" value="Lysozyme-like"/>
    <property type="match status" value="1"/>
</dbReference>
<dbReference type="GO" id="GO:0000270">
    <property type="term" value="P:peptidoglycan metabolic process"/>
    <property type="evidence" value="ECO:0007669"/>
    <property type="project" value="InterPro"/>
</dbReference>
<evidence type="ECO:0000313" key="4">
    <source>
        <dbReference type="Proteomes" id="UP000500961"/>
    </source>
</evidence>
<dbReference type="Gene3D" id="1.10.530.10">
    <property type="match status" value="1"/>
</dbReference>
<dbReference type="PANTHER" id="PTHR37423:SF2">
    <property type="entry name" value="MEMBRANE-BOUND LYTIC MUREIN TRANSGLYCOSYLASE C"/>
    <property type="match status" value="1"/>
</dbReference>
<dbReference type="InterPro" id="IPR008258">
    <property type="entry name" value="Transglycosylase_SLT_dom_1"/>
</dbReference>
<dbReference type="Pfam" id="PF01476">
    <property type="entry name" value="LysM"/>
    <property type="match status" value="1"/>
</dbReference>
<reference evidence="3 4" key="1">
    <citation type="submission" date="2019-07" db="EMBL/GenBank/DDBJ databases">
        <title>Thalassofilum flectens gen. nov., sp. nov., a novel moderate thermophilic anaerobe from a shallow sea hot spring in Kunashir Island (Russia), representing a new family in the order Bacteroidales, and proposal of Thalassofilacea fam. nov.</title>
        <authorList>
            <person name="Kochetkova T.V."/>
            <person name="Podosokorskaya O.A."/>
            <person name="Novikov A."/>
            <person name="Elcheninov A.G."/>
            <person name="Toshchakov S.V."/>
            <person name="Kublanov I.V."/>
        </authorList>
    </citation>
    <scope>NUCLEOTIDE SEQUENCE [LARGE SCALE GENOMIC DNA]</scope>
    <source>
        <strain evidence="3 4">38-H</strain>
    </source>
</reference>
<dbReference type="SMART" id="SM00257">
    <property type="entry name" value="LysM"/>
    <property type="match status" value="1"/>
</dbReference>
<dbReference type="SUPFAM" id="SSF54106">
    <property type="entry name" value="LysM domain"/>
    <property type="match status" value="1"/>
</dbReference>
<dbReference type="Pfam" id="PF01464">
    <property type="entry name" value="SLT"/>
    <property type="match status" value="1"/>
</dbReference>
<evidence type="ECO:0000259" key="2">
    <source>
        <dbReference type="PROSITE" id="PS51782"/>
    </source>
</evidence>
<dbReference type="CDD" id="cd00118">
    <property type="entry name" value="LysM"/>
    <property type="match status" value="1"/>
</dbReference>
<name>A0A7D4C7D1_9BACT</name>
<dbReference type="KEGG" id="ttz:FHG85_01215"/>
<comment type="similarity">
    <text evidence="1">Belongs to the transglycosylase Slt family.</text>
</comment>
<feature type="domain" description="LysM" evidence="2">
    <location>
        <begin position="361"/>
        <end position="404"/>
    </location>
</feature>
<dbReference type="GO" id="GO:0016020">
    <property type="term" value="C:membrane"/>
    <property type="evidence" value="ECO:0007669"/>
    <property type="project" value="InterPro"/>
</dbReference>
<dbReference type="InterPro" id="IPR000189">
    <property type="entry name" value="Transglyc_AS"/>
</dbReference>
<accession>A0A7D4C7D1</accession>
<gene>
    <name evidence="3" type="ORF">FHG85_01215</name>
</gene>
<evidence type="ECO:0000256" key="1">
    <source>
        <dbReference type="ARBA" id="ARBA00007734"/>
    </source>
</evidence>